<name>A0A197JN76_9FUNG</name>
<gene>
    <name evidence="4" type="ORF">K457DRAFT_22612</name>
</gene>
<dbReference type="SMART" id="SM00612">
    <property type="entry name" value="Kelch"/>
    <property type="match status" value="1"/>
</dbReference>
<keyword evidence="5" id="KW-1185">Reference proteome</keyword>
<keyword evidence="3" id="KW-0732">Signal</keyword>
<protein>
    <recommendedName>
        <fullName evidence="6">Galactose oxidase</fullName>
    </recommendedName>
</protein>
<evidence type="ECO:0008006" key="6">
    <source>
        <dbReference type="Google" id="ProtNLM"/>
    </source>
</evidence>
<dbReference type="InterPro" id="IPR011043">
    <property type="entry name" value="Gal_Oxase/kelch_b-propeller"/>
</dbReference>
<proteinExistence type="predicted"/>
<evidence type="ECO:0000256" key="2">
    <source>
        <dbReference type="ARBA" id="ARBA00022737"/>
    </source>
</evidence>
<evidence type="ECO:0000256" key="1">
    <source>
        <dbReference type="ARBA" id="ARBA00022441"/>
    </source>
</evidence>
<organism evidence="4 5">
    <name type="scientific">Linnemannia elongata AG-77</name>
    <dbReference type="NCBI Taxonomy" id="1314771"/>
    <lineage>
        <taxon>Eukaryota</taxon>
        <taxon>Fungi</taxon>
        <taxon>Fungi incertae sedis</taxon>
        <taxon>Mucoromycota</taxon>
        <taxon>Mortierellomycotina</taxon>
        <taxon>Mortierellomycetes</taxon>
        <taxon>Mortierellales</taxon>
        <taxon>Mortierellaceae</taxon>
        <taxon>Linnemannia</taxon>
    </lineage>
</organism>
<dbReference type="PANTHER" id="PTHR46228">
    <property type="entry name" value="KELCH DOMAIN-CONTAINING PROTEIN"/>
    <property type="match status" value="1"/>
</dbReference>
<dbReference type="InterPro" id="IPR015915">
    <property type="entry name" value="Kelch-typ_b-propeller"/>
</dbReference>
<feature type="chain" id="PRO_5008276108" description="Galactose oxidase" evidence="3">
    <location>
        <begin position="29"/>
        <end position="388"/>
    </location>
</feature>
<accession>A0A197JN76</accession>
<feature type="signal peptide" evidence="3">
    <location>
        <begin position="1"/>
        <end position="28"/>
    </location>
</feature>
<dbReference type="PANTHER" id="PTHR46228:SF2">
    <property type="entry name" value="KELCH REPEAT PROTEIN (AFU_ORTHOLOGUE AFUA_4G14350)"/>
    <property type="match status" value="1"/>
</dbReference>
<dbReference type="Proteomes" id="UP000078512">
    <property type="component" value="Unassembled WGS sequence"/>
</dbReference>
<dbReference type="InterPro" id="IPR006652">
    <property type="entry name" value="Kelch_1"/>
</dbReference>
<evidence type="ECO:0000256" key="3">
    <source>
        <dbReference type="SAM" id="SignalP"/>
    </source>
</evidence>
<reference evidence="4 5" key="1">
    <citation type="submission" date="2016-05" db="EMBL/GenBank/DDBJ databases">
        <title>Genome sequencing reveals origins of a unique bacterial endosymbiosis in the earliest lineages of terrestrial Fungi.</title>
        <authorList>
            <consortium name="DOE Joint Genome Institute"/>
            <person name="Uehling J."/>
            <person name="Gryganskyi A."/>
            <person name="Hameed K."/>
            <person name="Tschaplinski T."/>
            <person name="Misztal P."/>
            <person name="Wu S."/>
            <person name="Desiro A."/>
            <person name="Vande Pol N."/>
            <person name="Du Z.-Y."/>
            <person name="Zienkiewicz A."/>
            <person name="Zienkiewicz K."/>
            <person name="Morin E."/>
            <person name="Tisserant E."/>
            <person name="Splivallo R."/>
            <person name="Hainaut M."/>
            <person name="Henrissat B."/>
            <person name="Ohm R."/>
            <person name="Kuo A."/>
            <person name="Yan J."/>
            <person name="Lipzen A."/>
            <person name="Nolan M."/>
            <person name="Labutti K."/>
            <person name="Barry K."/>
            <person name="Goldstein A."/>
            <person name="Labbe J."/>
            <person name="Schadt C."/>
            <person name="Tuskan G."/>
            <person name="Grigoriev I."/>
            <person name="Martin F."/>
            <person name="Vilgalys R."/>
            <person name="Bonito G."/>
        </authorList>
    </citation>
    <scope>NUCLEOTIDE SEQUENCE [LARGE SCALE GENOMIC DNA]</scope>
    <source>
        <strain evidence="4 5">AG-77</strain>
    </source>
</reference>
<dbReference type="Pfam" id="PF24681">
    <property type="entry name" value="Kelch_KLHDC2_KLHL20_DRC7"/>
    <property type="match status" value="1"/>
</dbReference>
<keyword evidence="1" id="KW-0880">Kelch repeat</keyword>
<dbReference type="SUPFAM" id="SSF50965">
    <property type="entry name" value="Galactose oxidase, central domain"/>
    <property type="match status" value="1"/>
</dbReference>
<sequence length="388" mass="42099">MSSSHVPHWLKPVACLWGSLCLLALVESAQPISTCGMAYGTVNETTLYVFGGAQYTGGNVTNATTQFYALDLIQTGWSTSNPPWTMIWYPTSFLPIGTSGFQYSMSLSPENTILSLWGADGDNMLNKYYIGGDFWESTTIVNTVFGAGLSAVTDPTTGLVYFPGGGASYSDMKVFDPNTELITSAPSSSSVVTGNSYYSFVWSSWRNSFIYFTGDVGAVNPFYEFTPSTGQWSQMVTSGPTPPLQYRSCLVSASYGTKMILFGGDDNSVSTSSLYILDVPTMTWSRATSASEARSGMACAVSGDRFVVWGEYHDFISQGFEALDSTTRIGVSTVPLVYNLYSELWITTDPHYDQTLLPPIVHGPQSTADPETVASDQELLEQIKSLQA</sequence>
<evidence type="ECO:0000313" key="4">
    <source>
        <dbReference type="EMBL" id="OAQ25936.1"/>
    </source>
</evidence>
<evidence type="ECO:0000313" key="5">
    <source>
        <dbReference type="Proteomes" id="UP000078512"/>
    </source>
</evidence>
<dbReference type="OrthoDB" id="432528at2759"/>
<dbReference type="STRING" id="1314771.A0A197JN76"/>
<dbReference type="EMBL" id="KV442072">
    <property type="protein sequence ID" value="OAQ25936.1"/>
    <property type="molecule type" value="Genomic_DNA"/>
</dbReference>
<dbReference type="AlphaFoldDB" id="A0A197JN76"/>
<dbReference type="Gene3D" id="2.120.10.80">
    <property type="entry name" value="Kelch-type beta propeller"/>
    <property type="match status" value="1"/>
</dbReference>
<keyword evidence="2" id="KW-0677">Repeat</keyword>